<dbReference type="KEGG" id="naci:NUH88_21885"/>
<protein>
    <submittedName>
        <fullName evidence="10">Na(+)/H(+) antiporter subunit D</fullName>
    </submittedName>
</protein>
<feature type="transmembrane region" description="Helical" evidence="8">
    <location>
        <begin position="415"/>
        <end position="434"/>
    </location>
</feature>
<dbReference type="NCBIfam" id="NF009310">
    <property type="entry name" value="PRK12668.1"/>
    <property type="match status" value="1"/>
</dbReference>
<sequence length="569" mass="60960">MIADLLFPMSPGILLALGGLLVPFIGARVARIYVLALPAVLLAYIFMLPDGSHGAISFLGFELELLRIDNLSRIFATIFMIAAILGNLYAWHEEDPVQRTAAQVYAGSAIAAALAGDMISLFVFWELTAISSVFLIWASGTDSAFRSGMRYLIIQVGSGVILLTGLIVHVNATGSIAFDHLGLDAPGAPLILLAFGIKCAFPLLHNWLQDAYAEATVTGTVVLSAFTTKLAVYTLARGFAGTEMLIWIGAAMTAFPIFYAVIENDLRRVLAYSLNNQLGFMVVGVGIGSELALNGTAAHAFCHILYKALLFMSMGAVLFRTGTCKGSELGGLYKTMPLTMIFCVVGAASISAFPLFSGFVSKSLIMSASGKEGYWFVWGVLLFASAGVFHHSGIKIPYFAFFAHDSGQRPKEAPVNMLLAMGAAAVLCVGIGVWPEPLYALLPYDVDYVPYTTSHVITQLQLLMFSALAFTVLMLTRIYPPELKSTNLDFDWVYRRLLPRQLLALGRAIDTGYVHVTNVGRTVIGAAISLSAEIFAPGGLYGRMVGTGNAVALVAILLLVALVVSYSAV</sequence>
<evidence type="ECO:0000313" key="11">
    <source>
        <dbReference type="Proteomes" id="UP001060336"/>
    </source>
</evidence>
<evidence type="ECO:0000256" key="6">
    <source>
        <dbReference type="ARBA" id="ARBA00023136"/>
    </source>
</evidence>
<dbReference type="GO" id="GO:0016491">
    <property type="term" value="F:oxidoreductase activity"/>
    <property type="evidence" value="ECO:0007669"/>
    <property type="project" value="UniProtKB-KW"/>
</dbReference>
<feature type="transmembrane region" description="Helical" evidence="8">
    <location>
        <begin position="269"/>
        <end position="292"/>
    </location>
</feature>
<dbReference type="PRINTS" id="PR01437">
    <property type="entry name" value="NUOXDRDTASE4"/>
</dbReference>
<keyword evidence="2" id="KW-1003">Cell membrane</keyword>
<evidence type="ECO:0000256" key="2">
    <source>
        <dbReference type="ARBA" id="ARBA00022475"/>
    </source>
</evidence>
<accession>A0A9J7AQY8</accession>
<evidence type="ECO:0000256" key="7">
    <source>
        <dbReference type="RuleBase" id="RU000320"/>
    </source>
</evidence>
<feature type="transmembrane region" description="Helical" evidence="8">
    <location>
        <begin position="550"/>
        <end position="568"/>
    </location>
</feature>
<dbReference type="GO" id="GO:0042773">
    <property type="term" value="P:ATP synthesis coupled electron transport"/>
    <property type="evidence" value="ECO:0007669"/>
    <property type="project" value="InterPro"/>
</dbReference>
<comment type="subcellular location">
    <subcellularLocation>
        <location evidence="1">Cell membrane</location>
        <topology evidence="1">Multi-pass membrane protein</topology>
    </subcellularLocation>
    <subcellularLocation>
        <location evidence="7">Membrane</location>
        <topology evidence="7">Multi-pass membrane protein</topology>
    </subcellularLocation>
</comment>
<dbReference type="GO" id="GO:0008137">
    <property type="term" value="F:NADH dehydrogenase (ubiquinone) activity"/>
    <property type="evidence" value="ECO:0007669"/>
    <property type="project" value="InterPro"/>
</dbReference>
<dbReference type="AlphaFoldDB" id="A0A9J7AQY8"/>
<feature type="transmembrane region" description="Helical" evidence="8">
    <location>
        <begin position="454"/>
        <end position="475"/>
    </location>
</feature>
<reference evidence="10" key="1">
    <citation type="submission" date="2022-08" db="EMBL/GenBank/DDBJ databases">
        <title>Nisaea acidiphila sp. nov., isolated from a marine algal debris and emended description of the genus Nisaea Urios et al. 2008.</title>
        <authorList>
            <person name="Kwon K."/>
        </authorList>
    </citation>
    <scope>NUCLEOTIDE SEQUENCE</scope>
    <source>
        <strain evidence="10">MEBiC11861</strain>
    </source>
</reference>
<keyword evidence="3 7" id="KW-0812">Transmembrane</keyword>
<feature type="transmembrane region" description="Helical" evidence="8">
    <location>
        <begin position="244"/>
        <end position="262"/>
    </location>
</feature>
<feature type="transmembrane region" description="Helical" evidence="8">
    <location>
        <begin position="298"/>
        <end position="319"/>
    </location>
</feature>
<feature type="transmembrane region" description="Helical" evidence="8">
    <location>
        <begin position="70"/>
        <end position="92"/>
    </location>
</feature>
<dbReference type="RefSeq" id="WP_257769002.1">
    <property type="nucleotide sequence ID" value="NZ_CP102480.1"/>
</dbReference>
<keyword evidence="11" id="KW-1185">Reference proteome</keyword>
<dbReference type="InterPro" id="IPR003918">
    <property type="entry name" value="NADH_UbQ_OxRdtase"/>
</dbReference>
<dbReference type="EMBL" id="CP102480">
    <property type="protein sequence ID" value="UUX50027.1"/>
    <property type="molecule type" value="Genomic_DNA"/>
</dbReference>
<dbReference type="GO" id="GO:0005886">
    <property type="term" value="C:plasma membrane"/>
    <property type="evidence" value="ECO:0007669"/>
    <property type="project" value="UniProtKB-SubCell"/>
</dbReference>
<evidence type="ECO:0000256" key="1">
    <source>
        <dbReference type="ARBA" id="ARBA00004651"/>
    </source>
</evidence>
<name>A0A9J7AQY8_9PROT</name>
<dbReference type="InterPro" id="IPR052175">
    <property type="entry name" value="ComplexI-like_HydComp"/>
</dbReference>
<feature type="transmembrane region" description="Helical" evidence="8">
    <location>
        <begin position="340"/>
        <end position="361"/>
    </location>
</feature>
<evidence type="ECO:0000256" key="5">
    <source>
        <dbReference type="ARBA" id="ARBA00023002"/>
    </source>
</evidence>
<feature type="transmembrane region" description="Helical" evidence="8">
    <location>
        <begin position="149"/>
        <end position="168"/>
    </location>
</feature>
<dbReference type="PANTHER" id="PTHR42682:SF4">
    <property type="entry name" value="NADH-UBIQUINONE_PLASTOQUINONE"/>
    <property type="match status" value="1"/>
</dbReference>
<evidence type="ECO:0000259" key="9">
    <source>
        <dbReference type="Pfam" id="PF00361"/>
    </source>
</evidence>
<keyword evidence="5" id="KW-0560">Oxidoreductase</keyword>
<evidence type="ECO:0000256" key="4">
    <source>
        <dbReference type="ARBA" id="ARBA00022989"/>
    </source>
</evidence>
<dbReference type="Pfam" id="PF00361">
    <property type="entry name" value="Proton_antipo_M"/>
    <property type="match status" value="1"/>
</dbReference>
<evidence type="ECO:0000256" key="3">
    <source>
        <dbReference type="ARBA" id="ARBA00022692"/>
    </source>
</evidence>
<dbReference type="Proteomes" id="UP001060336">
    <property type="component" value="Chromosome"/>
</dbReference>
<gene>
    <name evidence="10" type="ORF">NUH88_21885</name>
</gene>
<evidence type="ECO:0000256" key="8">
    <source>
        <dbReference type="SAM" id="Phobius"/>
    </source>
</evidence>
<keyword evidence="6 8" id="KW-0472">Membrane</keyword>
<feature type="transmembrane region" description="Helical" evidence="8">
    <location>
        <begin position="104"/>
        <end position="137"/>
    </location>
</feature>
<dbReference type="PANTHER" id="PTHR42682">
    <property type="entry name" value="HYDROGENASE-4 COMPONENT F"/>
    <property type="match status" value="1"/>
</dbReference>
<proteinExistence type="predicted"/>
<organism evidence="10 11">
    <name type="scientific">Nisaea acidiphila</name>
    <dbReference type="NCBI Taxonomy" id="1862145"/>
    <lineage>
        <taxon>Bacteria</taxon>
        <taxon>Pseudomonadati</taxon>
        <taxon>Pseudomonadota</taxon>
        <taxon>Alphaproteobacteria</taxon>
        <taxon>Rhodospirillales</taxon>
        <taxon>Thalassobaculaceae</taxon>
        <taxon>Nisaea</taxon>
    </lineage>
</organism>
<evidence type="ECO:0000313" key="10">
    <source>
        <dbReference type="EMBL" id="UUX50027.1"/>
    </source>
</evidence>
<dbReference type="InterPro" id="IPR001750">
    <property type="entry name" value="ND/Mrp_TM"/>
</dbReference>
<feature type="domain" description="NADH:quinone oxidoreductase/Mrp antiporter transmembrane" evidence="9">
    <location>
        <begin position="115"/>
        <end position="384"/>
    </location>
</feature>
<feature type="transmembrane region" description="Helical" evidence="8">
    <location>
        <begin position="32"/>
        <end position="49"/>
    </location>
</feature>
<feature type="transmembrane region" description="Helical" evidence="8">
    <location>
        <begin position="188"/>
        <end position="204"/>
    </location>
</feature>
<feature type="transmembrane region" description="Helical" evidence="8">
    <location>
        <begin position="5"/>
        <end position="26"/>
    </location>
</feature>
<feature type="transmembrane region" description="Helical" evidence="8">
    <location>
        <begin position="373"/>
        <end position="394"/>
    </location>
</feature>
<keyword evidence="4 8" id="KW-1133">Transmembrane helix</keyword>